<dbReference type="Proteomes" id="UP001497480">
    <property type="component" value="Unassembled WGS sequence"/>
</dbReference>
<dbReference type="InterPro" id="IPR012677">
    <property type="entry name" value="Nucleotide-bd_a/b_plait_sf"/>
</dbReference>
<dbReference type="Gene3D" id="3.30.70.330">
    <property type="match status" value="1"/>
</dbReference>
<name>A0AAV1W357_LUPLU</name>
<accession>A0AAV1W357</accession>
<comment type="caution">
    <text evidence="1">The sequence shown here is derived from an EMBL/GenBank/DDBJ whole genome shotgun (WGS) entry which is preliminary data.</text>
</comment>
<evidence type="ECO:0000313" key="1">
    <source>
        <dbReference type="EMBL" id="CAL0303556.1"/>
    </source>
</evidence>
<keyword evidence="2" id="KW-1185">Reference proteome</keyword>
<reference evidence="1 2" key="1">
    <citation type="submission" date="2024-03" db="EMBL/GenBank/DDBJ databases">
        <authorList>
            <person name="Martinez-Hernandez J."/>
        </authorList>
    </citation>
    <scope>NUCLEOTIDE SEQUENCE [LARGE SCALE GENOMIC DNA]</scope>
</reference>
<gene>
    <name evidence="1" type="ORF">LLUT_LOCUS4616</name>
</gene>
<dbReference type="EMBL" id="CAXHTB010000003">
    <property type="protein sequence ID" value="CAL0303556.1"/>
    <property type="molecule type" value="Genomic_DNA"/>
</dbReference>
<proteinExistence type="predicted"/>
<protein>
    <submittedName>
        <fullName evidence="1">Uncharacterized protein</fullName>
    </submittedName>
</protein>
<organism evidence="1 2">
    <name type="scientific">Lupinus luteus</name>
    <name type="common">European yellow lupine</name>
    <dbReference type="NCBI Taxonomy" id="3873"/>
    <lineage>
        <taxon>Eukaryota</taxon>
        <taxon>Viridiplantae</taxon>
        <taxon>Streptophyta</taxon>
        <taxon>Embryophyta</taxon>
        <taxon>Tracheophyta</taxon>
        <taxon>Spermatophyta</taxon>
        <taxon>Magnoliopsida</taxon>
        <taxon>eudicotyledons</taxon>
        <taxon>Gunneridae</taxon>
        <taxon>Pentapetalae</taxon>
        <taxon>rosids</taxon>
        <taxon>fabids</taxon>
        <taxon>Fabales</taxon>
        <taxon>Fabaceae</taxon>
        <taxon>Papilionoideae</taxon>
        <taxon>50 kb inversion clade</taxon>
        <taxon>genistoids sensu lato</taxon>
        <taxon>core genistoids</taxon>
        <taxon>Genisteae</taxon>
        <taxon>Lupinus</taxon>
    </lineage>
</organism>
<dbReference type="AlphaFoldDB" id="A0AAV1W357"/>
<evidence type="ECO:0000313" key="2">
    <source>
        <dbReference type="Proteomes" id="UP001497480"/>
    </source>
</evidence>
<sequence>MPATFKRAIRRLYGTRGWGPRVLCKSFQCQRRNNLGFNTQCEEIVDGIHEFGGNRGPHPRFPSKLLIIDTKPYFDLDIKEDVEEECSKYGRIKHIYSLQTKAMRE</sequence>